<protein>
    <submittedName>
        <fullName evidence="1">Putative outer arm dynein beta heavy chain</fullName>
    </submittedName>
</protein>
<evidence type="ECO:0000313" key="1">
    <source>
        <dbReference type="EMBL" id="EDT14168.1"/>
    </source>
</evidence>
<accession>B1BVU0</accession>
<dbReference type="RefSeq" id="WP_003464994.1">
    <property type="nucleotide sequence ID" value="NZ_ABDW01000027.1"/>
</dbReference>
<dbReference type="Proteomes" id="UP000005337">
    <property type="component" value="Unassembled WGS sequence"/>
</dbReference>
<name>B1BVU0_CLOPF</name>
<gene>
    <name evidence="1" type="ORF">AC3_A0675</name>
</gene>
<organism evidence="1 2">
    <name type="scientific">Clostridium perfringens E str. JGS1987</name>
    <dbReference type="NCBI Taxonomy" id="451755"/>
    <lineage>
        <taxon>Bacteria</taxon>
        <taxon>Bacillati</taxon>
        <taxon>Bacillota</taxon>
        <taxon>Clostridia</taxon>
        <taxon>Eubacteriales</taxon>
        <taxon>Clostridiaceae</taxon>
        <taxon>Clostridium</taxon>
    </lineage>
</organism>
<dbReference type="EMBL" id="ABDW01000027">
    <property type="protein sequence ID" value="EDT14168.1"/>
    <property type="molecule type" value="Genomic_DNA"/>
</dbReference>
<evidence type="ECO:0000313" key="2">
    <source>
        <dbReference type="Proteomes" id="UP000005337"/>
    </source>
</evidence>
<sequence length="361" mass="42927">MNNLQNELLNSIRNLFTSNLSTKYISEEANIAYTTINELRNYKKSLNNVNFNTLNRLYNLAILENLNEEKVNRKKRNDLNDGIDFKIKIEEVIVAFNNLDLFAMGKLEIENINEIFNKNYLIMPLEKNTPKILIIDNSIFTTRYKSYSTRELGYEFNCNYCGNSPNTLVNFISEYSNIDKSLLEKTIFNKEIILYNFRKDEIKGYSSIFKDDDINIYYYNNKLIFKLNDFDNLNPKVTHLFEEEKKVILKDSSSQIFKILKTFKDVYKENINLKSIKIINDINADVNKIYKFKNNSISNEKDCYIILIYSNFEIWIPYYLYKSNKNNELLEFLNELGITIPNINDRKLNYEPYFEIIFNEV</sequence>
<proteinExistence type="predicted"/>
<dbReference type="AlphaFoldDB" id="B1BVU0"/>
<reference evidence="1 2" key="1">
    <citation type="submission" date="2007-07" db="EMBL/GenBank/DDBJ databases">
        <title>Annotation of Clostridium perfringens E str. JGS1987.</title>
        <authorList>
            <person name="Paulsen I."/>
            <person name="Sebastian Y."/>
        </authorList>
    </citation>
    <scope>NUCLEOTIDE SEQUENCE [LARGE SCALE GENOMIC DNA]</scope>
    <source>
        <strain evidence="2">E str. JGS1987</strain>
    </source>
</reference>
<comment type="caution">
    <text evidence="1">The sequence shown here is derived from an EMBL/GenBank/DDBJ whole genome shotgun (WGS) entry which is preliminary data.</text>
</comment>